<evidence type="ECO:0000313" key="1">
    <source>
        <dbReference type="Proteomes" id="UP000887576"/>
    </source>
</evidence>
<accession>A0AC34QSJ1</accession>
<protein>
    <submittedName>
        <fullName evidence="2">Uncharacterized protein</fullName>
    </submittedName>
</protein>
<dbReference type="Proteomes" id="UP000887576">
    <property type="component" value="Unplaced"/>
</dbReference>
<proteinExistence type="predicted"/>
<dbReference type="WBParaSite" id="JU765_v2.g18909.t1">
    <property type="protein sequence ID" value="JU765_v2.g18909.t1"/>
    <property type="gene ID" value="JU765_v2.g18909"/>
</dbReference>
<reference evidence="2" key="1">
    <citation type="submission" date="2022-11" db="UniProtKB">
        <authorList>
            <consortium name="WormBaseParasite"/>
        </authorList>
    </citation>
    <scope>IDENTIFICATION</scope>
</reference>
<organism evidence="1 2">
    <name type="scientific">Panagrolaimus sp. JU765</name>
    <dbReference type="NCBI Taxonomy" id="591449"/>
    <lineage>
        <taxon>Eukaryota</taxon>
        <taxon>Metazoa</taxon>
        <taxon>Ecdysozoa</taxon>
        <taxon>Nematoda</taxon>
        <taxon>Chromadorea</taxon>
        <taxon>Rhabditida</taxon>
        <taxon>Tylenchina</taxon>
        <taxon>Panagrolaimomorpha</taxon>
        <taxon>Panagrolaimoidea</taxon>
        <taxon>Panagrolaimidae</taxon>
        <taxon>Panagrolaimus</taxon>
    </lineage>
</organism>
<sequence>MKWQTLKEKYDRFGASKTKKHCNKKLLPKRPAGMAQLLGQFLLLFLIVQVAEVRDRRLFGEGDAIEVIREGILNLSAYDSLMFQVAPSANGKELKLCFKTTSEFSNNTEEDFCDPDWCGIRVKQDIEMKRGRPFMKTQVKMGLYTKYVVDNYATFSLSTDNGVEVLDSKPPDVKFSGCKLEVLNGTAFVEIVELNGKFVLIDTDIQEQDVKTPAATVASFAPYIAAGVVVFIIFVGAILFYFLYVRKHCCEKKQKIEPMNSVVATVDSVRGKINKWSENDKPTRMVFLAYITQTVVDESVEIMKKFNIELPSEHQKDDVGSLVTKRLAIEVPSTFDYLDSDSEDIAGVKKNVKAGSLVENPLSYLRRFKKINRKTFSSLFTSMKMERERGITTLDLILFLEKRASTSIENFKHIWDEIKAKAVDLIKEEKSLIESKHGDQGDYYNFTVNEMLAALLPKFSMGITLRAFAEELDKDERFKNFEMDITNPEVFGMPPTLLVICAMRTDLDKKIQQMLIDLAKHRSFPELSGKNKEGIDEMGYPFPILHAVCTVEQFPPKHVLDDELCKQVQVQNDVEPKPLKPMPKPKPTKKTGKTQN</sequence>
<evidence type="ECO:0000313" key="2">
    <source>
        <dbReference type="WBParaSite" id="JU765_v2.g18909.t1"/>
    </source>
</evidence>
<name>A0AC34QSJ1_9BILA</name>